<protein>
    <submittedName>
        <fullName evidence="1">Uncharacterized protein</fullName>
    </submittedName>
</protein>
<accession>A0ACB8ZXJ9</accession>
<evidence type="ECO:0000313" key="1">
    <source>
        <dbReference type="EMBL" id="KAI3702041.1"/>
    </source>
</evidence>
<name>A0ACB8ZXJ9_ARCLA</name>
<dbReference type="Proteomes" id="UP001055879">
    <property type="component" value="Linkage Group LG09"/>
</dbReference>
<evidence type="ECO:0000313" key="2">
    <source>
        <dbReference type="Proteomes" id="UP001055879"/>
    </source>
</evidence>
<organism evidence="1 2">
    <name type="scientific">Arctium lappa</name>
    <name type="common">Greater burdock</name>
    <name type="synonym">Lappa major</name>
    <dbReference type="NCBI Taxonomy" id="4217"/>
    <lineage>
        <taxon>Eukaryota</taxon>
        <taxon>Viridiplantae</taxon>
        <taxon>Streptophyta</taxon>
        <taxon>Embryophyta</taxon>
        <taxon>Tracheophyta</taxon>
        <taxon>Spermatophyta</taxon>
        <taxon>Magnoliopsida</taxon>
        <taxon>eudicotyledons</taxon>
        <taxon>Gunneridae</taxon>
        <taxon>Pentapetalae</taxon>
        <taxon>asterids</taxon>
        <taxon>campanulids</taxon>
        <taxon>Asterales</taxon>
        <taxon>Asteraceae</taxon>
        <taxon>Carduoideae</taxon>
        <taxon>Cardueae</taxon>
        <taxon>Arctiinae</taxon>
        <taxon>Arctium</taxon>
    </lineage>
</organism>
<gene>
    <name evidence="1" type="ORF">L6452_27644</name>
</gene>
<sequence>MAFRLQFSLLRCIMGFDVDDEANADFKSKVEAEIASEVEFEDASKAFIHTFKQHISSSSIRKENVLSFLSAYRKLKTMKGKFPSELKKCICEEKWLRTRLGDYILPYEC</sequence>
<proteinExistence type="predicted"/>
<comment type="caution">
    <text evidence="1">The sequence shown here is derived from an EMBL/GenBank/DDBJ whole genome shotgun (WGS) entry which is preliminary data.</text>
</comment>
<reference evidence="1 2" key="2">
    <citation type="journal article" date="2022" name="Mol. Ecol. Resour.">
        <title>The genomes of chicory, endive, great burdock and yacon provide insights into Asteraceae paleo-polyploidization history and plant inulin production.</title>
        <authorList>
            <person name="Fan W."/>
            <person name="Wang S."/>
            <person name="Wang H."/>
            <person name="Wang A."/>
            <person name="Jiang F."/>
            <person name="Liu H."/>
            <person name="Zhao H."/>
            <person name="Xu D."/>
            <person name="Zhang Y."/>
        </authorList>
    </citation>
    <scope>NUCLEOTIDE SEQUENCE [LARGE SCALE GENOMIC DNA]</scope>
    <source>
        <strain evidence="2">cv. Niubang</strain>
    </source>
</reference>
<reference evidence="2" key="1">
    <citation type="journal article" date="2022" name="Mol. Ecol. Resour.">
        <title>The genomes of chicory, endive, great burdock and yacon provide insights into Asteraceae palaeo-polyploidization history and plant inulin production.</title>
        <authorList>
            <person name="Fan W."/>
            <person name="Wang S."/>
            <person name="Wang H."/>
            <person name="Wang A."/>
            <person name="Jiang F."/>
            <person name="Liu H."/>
            <person name="Zhao H."/>
            <person name="Xu D."/>
            <person name="Zhang Y."/>
        </authorList>
    </citation>
    <scope>NUCLEOTIDE SEQUENCE [LARGE SCALE GENOMIC DNA]</scope>
    <source>
        <strain evidence="2">cv. Niubang</strain>
    </source>
</reference>
<dbReference type="EMBL" id="CM042055">
    <property type="protein sequence ID" value="KAI3702041.1"/>
    <property type="molecule type" value="Genomic_DNA"/>
</dbReference>
<keyword evidence="2" id="KW-1185">Reference proteome</keyword>